<accession>A0A8D2KYG2</accession>
<dbReference type="Pfam" id="PF00106">
    <property type="entry name" value="adh_short"/>
    <property type="match status" value="1"/>
</dbReference>
<dbReference type="Ensembl" id="ENSVKKT00000014395.1">
    <property type="protein sequence ID" value="ENSVKKP00000014059.1"/>
    <property type="gene ID" value="ENSVKKG00000009680.1"/>
</dbReference>
<dbReference type="InterPro" id="IPR051253">
    <property type="entry name" value="11-beta-HSD"/>
</dbReference>
<evidence type="ECO:0000313" key="4">
    <source>
        <dbReference type="Proteomes" id="UP000694545"/>
    </source>
</evidence>
<dbReference type="InterPro" id="IPR020904">
    <property type="entry name" value="Sc_DH/Rdtase_CS"/>
</dbReference>
<dbReference type="InterPro" id="IPR036291">
    <property type="entry name" value="NAD(P)-bd_dom_sf"/>
</dbReference>
<dbReference type="GO" id="GO:0016491">
    <property type="term" value="F:oxidoreductase activity"/>
    <property type="evidence" value="ECO:0007669"/>
    <property type="project" value="UniProtKB-KW"/>
</dbReference>
<keyword evidence="2" id="KW-0560">Oxidoreductase</keyword>
<dbReference type="SUPFAM" id="SSF51735">
    <property type="entry name" value="NAD(P)-binding Rossmann-fold domains"/>
    <property type="match status" value="1"/>
</dbReference>
<evidence type="ECO:0000256" key="2">
    <source>
        <dbReference type="ARBA" id="ARBA00023002"/>
    </source>
</evidence>
<dbReference type="PANTHER" id="PTHR44279:SF5">
    <property type="entry name" value="HYDROXYSTEROID 11-BETA-DEHYDROGENASE 1-LIKE PROTEIN B"/>
    <property type="match status" value="1"/>
</dbReference>
<dbReference type="AlphaFoldDB" id="A0A8D2KYG2"/>
<protein>
    <submittedName>
        <fullName evidence="3">Uncharacterized protein</fullName>
    </submittedName>
</protein>
<dbReference type="PROSITE" id="PS00061">
    <property type="entry name" value="ADH_SHORT"/>
    <property type="match status" value="1"/>
</dbReference>
<dbReference type="InterPro" id="IPR002347">
    <property type="entry name" value="SDR_fam"/>
</dbReference>
<dbReference type="Proteomes" id="UP000694545">
    <property type="component" value="Unplaced"/>
</dbReference>
<dbReference type="PRINTS" id="PR00081">
    <property type="entry name" value="GDHRDH"/>
</dbReference>
<evidence type="ECO:0000256" key="1">
    <source>
        <dbReference type="ARBA" id="ARBA00006484"/>
    </source>
</evidence>
<comment type="similarity">
    <text evidence="1">Belongs to the short-chain dehydrogenases/reductases (SDR) family.</text>
</comment>
<organism evidence="3 4">
    <name type="scientific">Varanus komodoensis</name>
    <name type="common">Komodo dragon</name>
    <dbReference type="NCBI Taxonomy" id="61221"/>
    <lineage>
        <taxon>Eukaryota</taxon>
        <taxon>Metazoa</taxon>
        <taxon>Chordata</taxon>
        <taxon>Craniata</taxon>
        <taxon>Vertebrata</taxon>
        <taxon>Euteleostomi</taxon>
        <taxon>Lepidosauria</taxon>
        <taxon>Squamata</taxon>
        <taxon>Bifurcata</taxon>
        <taxon>Unidentata</taxon>
        <taxon>Episquamata</taxon>
        <taxon>Toxicofera</taxon>
        <taxon>Anguimorpha</taxon>
        <taxon>Paleoanguimorpha</taxon>
        <taxon>Varanoidea</taxon>
        <taxon>Varanidae</taxon>
        <taxon>Varanus</taxon>
    </lineage>
</organism>
<reference evidence="3" key="2">
    <citation type="submission" date="2025-09" db="UniProtKB">
        <authorList>
            <consortium name="Ensembl"/>
        </authorList>
    </citation>
    <scope>IDENTIFICATION</scope>
</reference>
<dbReference type="PANTHER" id="PTHR44279">
    <property type="entry name" value="HYDROXYSTEROID (11-BETA) DEHYDROGENASE 1-LIKE B-RELATED"/>
    <property type="match status" value="1"/>
</dbReference>
<proteinExistence type="inferred from homology"/>
<name>A0A8D2KYG2_VARKO</name>
<evidence type="ECO:0000313" key="3">
    <source>
        <dbReference type="Ensembl" id="ENSVKKP00000014059.1"/>
    </source>
</evidence>
<keyword evidence="4" id="KW-1185">Reference proteome</keyword>
<sequence>RCLLSTAHFPPPPFLPLSRLCCTGLSPCPAFPNLAPSEALPCSSLHAQPARLKSAVLNVQRGPDLGRPRLPLQRTRVLVTGSSTGIGEQMAYEFARMGAHVMVTARREEQLQQVVQNLRGHFHCAGMQPAVPFALPGGLDMLVLNHVGGNAGFQPFKGDMELVISSMTVNFLSYVQLTISAMDLLREAHGNIVVVSSMSGRIPAPFSTAYAAAKFALEGFYSSLRTELRLRGVDLPVTVAVLGYIDTDTALKIVGGKINMQASPKEDCAREIVRGGALRKREVFYPYWSTKPALLLRDWLPELMEQLIGQAYLLEKIL</sequence>
<reference evidence="3" key="1">
    <citation type="submission" date="2025-08" db="UniProtKB">
        <authorList>
            <consortium name="Ensembl"/>
        </authorList>
    </citation>
    <scope>IDENTIFICATION</scope>
</reference>
<dbReference type="Gene3D" id="3.40.50.720">
    <property type="entry name" value="NAD(P)-binding Rossmann-like Domain"/>
    <property type="match status" value="1"/>
</dbReference>